<gene>
    <name evidence="2" type="ORF">A2920_01430</name>
</gene>
<evidence type="ECO:0000256" key="1">
    <source>
        <dbReference type="SAM" id="Phobius"/>
    </source>
</evidence>
<proteinExistence type="predicted"/>
<protein>
    <recommendedName>
        <fullName evidence="4">DUF5673 domain-containing protein</fullName>
    </recommendedName>
</protein>
<dbReference type="EMBL" id="MHWD01000008">
    <property type="protein sequence ID" value="OHB04585.1"/>
    <property type="molecule type" value="Genomic_DNA"/>
</dbReference>
<evidence type="ECO:0000313" key="2">
    <source>
        <dbReference type="EMBL" id="OHB04585.1"/>
    </source>
</evidence>
<evidence type="ECO:0008006" key="4">
    <source>
        <dbReference type="Google" id="ProtNLM"/>
    </source>
</evidence>
<sequence length="159" mass="18525">MAPPKKIESVHWQTYEYDQKDRSADWFWAVGIITVAIAVTSIILNNVLFAIVIILGGFALSLYASRPPRLIDIVLDEAGIRIDRYYYPYRALESFWIEETDTKTQILLKSQRLIMPYIIISVDTEEASVDKIRKYLSRYLPEVFHSESIFEKILEKLGF</sequence>
<reference evidence="2 3" key="1">
    <citation type="journal article" date="2016" name="Nat. Commun.">
        <title>Thousands of microbial genomes shed light on interconnected biogeochemical processes in an aquifer system.</title>
        <authorList>
            <person name="Anantharaman K."/>
            <person name="Brown C.T."/>
            <person name="Hug L.A."/>
            <person name="Sharon I."/>
            <person name="Castelle C.J."/>
            <person name="Probst A.J."/>
            <person name="Thomas B.C."/>
            <person name="Singh A."/>
            <person name="Wilkins M.J."/>
            <person name="Karaoz U."/>
            <person name="Brodie E.L."/>
            <person name="Williams K.H."/>
            <person name="Hubbard S.S."/>
            <person name="Banfield J.F."/>
        </authorList>
    </citation>
    <scope>NUCLEOTIDE SEQUENCE [LARGE SCALE GENOMIC DNA]</scope>
</reference>
<accession>A0A1G2U514</accession>
<dbReference type="Proteomes" id="UP000179283">
    <property type="component" value="Unassembled WGS sequence"/>
</dbReference>
<organism evidence="2 3">
    <name type="scientific">Candidatus Zambryskibacteria bacterium RIFCSPLOWO2_01_FULL_43_17</name>
    <dbReference type="NCBI Taxonomy" id="1802760"/>
    <lineage>
        <taxon>Bacteria</taxon>
        <taxon>Candidatus Zambryskiibacteriota</taxon>
    </lineage>
</organism>
<comment type="caution">
    <text evidence="2">The sequence shown here is derived from an EMBL/GenBank/DDBJ whole genome shotgun (WGS) entry which is preliminary data.</text>
</comment>
<dbReference type="AlphaFoldDB" id="A0A1G2U514"/>
<keyword evidence="1" id="KW-1133">Transmembrane helix</keyword>
<keyword evidence="1" id="KW-0472">Membrane</keyword>
<name>A0A1G2U514_9BACT</name>
<keyword evidence="1" id="KW-0812">Transmembrane</keyword>
<evidence type="ECO:0000313" key="3">
    <source>
        <dbReference type="Proteomes" id="UP000179283"/>
    </source>
</evidence>
<feature type="transmembrane region" description="Helical" evidence="1">
    <location>
        <begin position="27"/>
        <end position="60"/>
    </location>
</feature>